<name>A0A2R4MI29_9HYPH</name>
<dbReference type="GO" id="GO:0052621">
    <property type="term" value="F:diguanylate cyclase activity"/>
    <property type="evidence" value="ECO:0007669"/>
    <property type="project" value="UniProtKB-EC"/>
</dbReference>
<dbReference type="STRING" id="1122213.GCA_000423365_00849"/>
<gene>
    <name evidence="5" type="ORF">MXMO3_03156</name>
</gene>
<keyword evidence="3" id="KW-1133">Transmembrane helix</keyword>
<evidence type="ECO:0000256" key="1">
    <source>
        <dbReference type="ARBA" id="ARBA00012528"/>
    </source>
</evidence>
<dbReference type="FunFam" id="3.30.70.270:FF:000001">
    <property type="entry name" value="Diguanylate cyclase domain protein"/>
    <property type="match status" value="1"/>
</dbReference>
<organism evidence="5 6">
    <name type="scientific">Maritalea myrionectae</name>
    <dbReference type="NCBI Taxonomy" id="454601"/>
    <lineage>
        <taxon>Bacteria</taxon>
        <taxon>Pseudomonadati</taxon>
        <taxon>Pseudomonadota</taxon>
        <taxon>Alphaproteobacteria</taxon>
        <taxon>Hyphomicrobiales</taxon>
        <taxon>Devosiaceae</taxon>
        <taxon>Maritalea</taxon>
    </lineage>
</organism>
<keyword evidence="6" id="KW-1185">Reference proteome</keyword>
<keyword evidence="3" id="KW-0812">Transmembrane</keyword>
<dbReference type="InterPro" id="IPR000160">
    <property type="entry name" value="GGDEF_dom"/>
</dbReference>
<dbReference type="EC" id="2.7.7.65" evidence="1"/>
<dbReference type="SUPFAM" id="SSF55073">
    <property type="entry name" value="Nucleotide cyclase"/>
    <property type="match status" value="1"/>
</dbReference>
<evidence type="ECO:0000256" key="2">
    <source>
        <dbReference type="ARBA" id="ARBA00034247"/>
    </source>
</evidence>
<accession>A0A2R4MI29</accession>
<evidence type="ECO:0000313" key="5">
    <source>
        <dbReference type="EMBL" id="AVX05662.1"/>
    </source>
</evidence>
<feature type="transmembrane region" description="Helical" evidence="3">
    <location>
        <begin position="57"/>
        <end position="77"/>
    </location>
</feature>
<protein>
    <recommendedName>
        <fullName evidence="1">diguanylate cyclase</fullName>
        <ecNumber evidence="1">2.7.7.65</ecNumber>
    </recommendedName>
</protein>
<dbReference type="SMART" id="SM00267">
    <property type="entry name" value="GGDEF"/>
    <property type="match status" value="1"/>
</dbReference>
<dbReference type="AlphaFoldDB" id="A0A2R4MI29"/>
<dbReference type="NCBIfam" id="TIGR00254">
    <property type="entry name" value="GGDEF"/>
    <property type="match status" value="1"/>
</dbReference>
<feature type="domain" description="GGDEF" evidence="4">
    <location>
        <begin position="123"/>
        <end position="252"/>
    </location>
</feature>
<feature type="transmembrane region" description="Helical" evidence="3">
    <location>
        <begin position="22"/>
        <end position="45"/>
    </location>
</feature>
<dbReference type="CDD" id="cd01949">
    <property type="entry name" value="GGDEF"/>
    <property type="match status" value="1"/>
</dbReference>
<dbReference type="PROSITE" id="PS50887">
    <property type="entry name" value="GGDEF"/>
    <property type="match status" value="1"/>
</dbReference>
<dbReference type="EMBL" id="CP021330">
    <property type="protein sequence ID" value="AVX05662.1"/>
    <property type="molecule type" value="Genomic_DNA"/>
</dbReference>
<dbReference type="PANTHER" id="PTHR45138">
    <property type="entry name" value="REGULATORY COMPONENTS OF SENSORY TRANSDUCTION SYSTEM"/>
    <property type="match status" value="1"/>
</dbReference>
<dbReference type="InterPro" id="IPR050469">
    <property type="entry name" value="Diguanylate_Cyclase"/>
</dbReference>
<dbReference type="InterPro" id="IPR043128">
    <property type="entry name" value="Rev_trsase/Diguanyl_cyclase"/>
</dbReference>
<evidence type="ECO:0000256" key="3">
    <source>
        <dbReference type="SAM" id="Phobius"/>
    </source>
</evidence>
<comment type="catalytic activity">
    <reaction evidence="2">
        <text>2 GTP = 3',3'-c-di-GMP + 2 diphosphate</text>
        <dbReference type="Rhea" id="RHEA:24898"/>
        <dbReference type="ChEBI" id="CHEBI:33019"/>
        <dbReference type="ChEBI" id="CHEBI:37565"/>
        <dbReference type="ChEBI" id="CHEBI:58805"/>
        <dbReference type="EC" id="2.7.7.65"/>
    </reaction>
</comment>
<sequence length="252" mass="28084">MFSRFLTFLGVRAEDHHLVRPALLRSLAITLIALVAAEIMTWLFYFGAPWQEMANVLRITGIITPTVAVPLIFYLSWQRIKLNKLSVQLARLASTDELSGLLNRTSFIEAMSDRIMHPTTPDGRGAFLYIDADHFKKLNDDFGHAAGDEAISFIGKVINQNIRETDLAGRLGGEEFGVYLSGGNSSLARSISENIRQDITHLKFDNQKHRYTLTVSIGIATHRAGEMPSEFMKVADKNLYLAKSNGRNCIAA</sequence>
<dbReference type="Pfam" id="PF00990">
    <property type="entry name" value="GGDEF"/>
    <property type="match status" value="1"/>
</dbReference>
<keyword evidence="3" id="KW-0472">Membrane</keyword>
<proteinExistence type="predicted"/>
<dbReference type="Gene3D" id="3.30.70.270">
    <property type="match status" value="1"/>
</dbReference>
<evidence type="ECO:0000259" key="4">
    <source>
        <dbReference type="PROSITE" id="PS50887"/>
    </source>
</evidence>
<dbReference type="InterPro" id="IPR029787">
    <property type="entry name" value="Nucleotide_cyclase"/>
</dbReference>
<evidence type="ECO:0000313" key="6">
    <source>
        <dbReference type="Proteomes" id="UP000258927"/>
    </source>
</evidence>
<dbReference type="KEGG" id="mmyr:MXMO3_03156"/>
<dbReference type="PANTHER" id="PTHR45138:SF9">
    <property type="entry name" value="DIGUANYLATE CYCLASE DGCM-RELATED"/>
    <property type="match status" value="1"/>
</dbReference>
<dbReference type="Proteomes" id="UP000258927">
    <property type="component" value="Chromosome"/>
</dbReference>
<reference evidence="5 6" key="1">
    <citation type="submission" date="2017-05" db="EMBL/GenBank/DDBJ databases">
        <title>Genome Analysis of Maritalea myrionectae HL2708#5.</title>
        <authorList>
            <consortium name="Cotde Inc.-PKNU"/>
            <person name="Jang D."/>
            <person name="Oh H.-M."/>
        </authorList>
    </citation>
    <scope>NUCLEOTIDE SEQUENCE [LARGE SCALE GENOMIC DNA]</scope>
    <source>
        <strain evidence="5 6">HL2708#5</strain>
    </source>
</reference>